<sequence>MRKISINTINSISKAISDLDAELSALLDYPKEELARIISDVGFSCTLCGRCCTKEFNDHVFLLSEDLVRAVEKYPSMIIPAPYFEVCDNNGCFYVSGYALKTKNNGDCVFLEDKSKKCRIYDDRFSICKIYPYMLHREADETGNVEWRQISGLDQHGEYGNLIPENLSLEYAEDTINYEKKFLLQEKDFYITLLGYFKENNLKPVRKIYDENMRIFKSGGKITIFAFNGKSFDKHIISKDDYITTNPSDF</sequence>
<proteinExistence type="predicted"/>
<dbReference type="PANTHER" id="PTHR35866:SF1">
    <property type="entry name" value="YKGJ FAMILY CYSTEINE CLUSTER PROTEIN"/>
    <property type="match status" value="1"/>
</dbReference>
<gene>
    <name evidence="1" type="ORF">L1994_03740</name>
</gene>
<dbReference type="InterPro" id="IPR005358">
    <property type="entry name" value="Puta_zinc/iron-chelating_dom"/>
</dbReference>
<evidence type="ECO:0000313" key="2">
    <source>
        <dbReference type="Proteomes" id="UP001218895"/>
    </source>
</evidence>
<accession>A0AAF0JM66</accession>
<dbReference type="AlphaFoldDB" id="A0AAF0JM66"/>
<evidence type="ECO:0000313" key="1">
    <source>
        <dbReference type="EMBL" id="WFN37509.1"/>
    </source>
</evidence>
<dbReference type="RefSeq" id="WP_278100349.1">
    <property type="nucleotide sequence ID" value="NZ_CP091092.1"/>
</dbReference>
<protein>
    <submittedName>
        <fullName evidence="1">YkgJ family cysteine cluster protein</fullName>
    </submittedName>
</protein>
<dbReference type="KEGG" id="manq:L1994_03740"/>
<dbReference type="PANTHER" id="PTHR35866">
    <property type="entry name" value="PUTATIVE-RELATED"/>
    <property type="match status" value="1"/>
</dbReference>
<name>A0AAF0JM66_9EURY</name>
<reference evidence="1" key="1">
    <citation type="submission" date="2022-01" db="EMBL/GenBank/DDBJ databases">
        <title>Complete genome of Methanomicrobium antiquum DSM 21220.</title>
        <authorList>
            <person name="Chen S.-C."/>
            <person name="You Y.-T."/>
            <person name="Zhou Y.-Z."/>
            <person name="Lai M.-C."/>
        </authorList>
    </citation>
    <scope>NUCLEOTIDE SEQUENCE</scope>
    <source>
        <strain evidence="1">DSM 21220</strain>
    </source>
</reference>
<dbReference type="Proteomes" id="UP001218895">
    <property type="component" value="Chromosome"/>
</dbReference>
<dbReference type="EMBL" id="CP091092">
    <property type="protein sequence ID" value="WFN37509.1"/>
    <property type="molecule type" value="Genomic_DNA"/>
</dbReference>
<dbReference type="Pfam" id="PF03692">
    <property type="entry name" value="CxxCxxCC"/>
    <property type="match status" value="1"/>
</dbReference>
<dbReference type="GeneID" id="79949480"/>
<keyword evidence="2" id="KW-1185">Reference proteome</keyword>
<organism evidence="1 2">
    <name type="scientific">Methanomicrobium antiquum</name>
    <dbReference type="NCBI Taxonomy" id="487686"/>
    <lineage>
        <taxon>Archaea</taxon>
        <taxon>Methanobacteriati</taxon>
        <taxon>Methanobacteriota</taxon>
        <taxon>Stenosarchaea group</taxon>
        <taxon>Methanomicrobia</taxon>
        <taxon>Methanomicrobiales</taxon>
        <taxon>Methanomicrobiaceae</taxon>
        <taxon>Methanomicrobium</taxon>
    </lineage>
</organism>